<name>A0AAV5VXT6_9BILA</name>
<keyword evidence="2" id="KW-1185">Reference proteome</keyword>
<accession>A0AAV5VXT6</accession>
<dbReference type="Proteomes" id="UP001432322">
    <property type="component" value="Unassembled WGS sequence"/>
</dbReference>
<organism evidence="1 2">
    <name type="scientific">Pristionchus fissidentatus</name>
    <dbReference type="NCBI Taxonomy" id="1538716"/>
    <lineage>
        <taxon>Eukaryota</taxon>
        <taxon>Metazoa</taxon>
        <taxon>Ecdysozoa</taxon>
        <taxon>Nematoda</taxon>
        <taxon>Chromadorea</taxon>
        <taxon>Rhabditida</taxon>
        <taxon>Rhabditina</taxon>
        <taxon>Diplogasteromorpha</taxon>
        <taxon>Diplogasteroidea</taxon>
        <taxon>Neodiplogasteridae</taxon>
        <taxon>Pristionchus</taxon>
    </lineage>
</organism>
<evidence type="ECO:0000313" key="2">
    <source>
        <dbReference type="Proteomes" id="UP001432322"/>
    </source>
</evidence>
<sequence length="128" mass="13287">TSRVLPLPPFEMIYRILAVACLASLSSTQNFGPSNGQIPCGFVCTRNAVFRTSIDGVPTSAGCSGSKSDVTTRCNGCCQSYALWGGLTTEAASGFPSSDGQTCVCCVNNFLCRGNNGPIPTFAMGNGR</sequence>
<dbReference type="PANTHER" id="PTHR37959">
    <property type="entry name" value="PROTEIN CBG15758"/>
    <property type="match status" value="1"/>
</dbReference>
<evidence type="ECO:0000313" key="1">
    <source>
        <dbReference type="EMBL" id="GMT23204.1"/>
    </source>
</evidence>
<proteinExistence type="predicted"/>
<reference evidence="1" key="1">
    <citation type="submission" date="2023-10" db="EMBL/GenBank/DDBJ databases">
        <title>Genome assembly of Pristionchus species.</title>
        <authorList>
            <person name="Yoshida K."/>
            <person name="Sommer R.J."/>
        </authorList>
    </citation>
    <scope>NUCLEOTIDE SEQUENCE</scope>
    <source>
        <strain evidence="1">RS5133</strain>
    </source>
</reference>
<dbReference type="PANTHER" id="PTHR37959:SF1">
    <property type="entry name" value="SECRETED PROTEIN"/>
    <property type="match status" value="1"/>
</dbReference>
<feature type="non-terminal residue" evidence="1">
    <location>
        <position position="1"/>
    </location>
</feature>
<dbReference type="AlphaFoldDB" id="A0AAV5VXT6"/>
<evidence type="ECO:0008006" key="3">
    <source>
        <dbReference type="Google" id="ProtNLM"/>
    </source>
</evidence>
<dbReference type="EMBL" id="BTSY01000004">
    <property type="protein sequence ID" value="GMT23204.1"/>
    <property type="molecule type" value="Genomic_DNA"/>
</dbReference>
<comment type="caution">
    <text evidence="1">The sequence shown here is derived from an EMBL/GenBank/DDBJ whole genome shotgun (WGS) entry which is preliminary data.</text>
</comment>
<protein>
    <recommendedName>
        <fullName evidence="3">Secreted protein</fullName>
    </recommendedName>
</protein>
<gene>
    <name evidence="1" type="ORF">PFISCL1PPCAC_14501</name>
</gene>